<name>A0A1G2IEI0_9BACT</name>
<protein>
    <submittedName>
        <fullName evidence="2">Uncharacterized protein</fullName>
    </submittedName>
</protein>
<proteinExistence type="predicted"/>
<organism evidence="2 3">
    <name type="scientific">Candidatus Staskawiczbacteria bacterium RIFCSPLOWO2_01_FULL_38_12b</name>
    <dbReference type="NCBI Taxonomy" id="1802214"/>
    <lineage>
        <taxon>Bacteria</taxon>
        <taxon>Candidatus Staskawicziibacteriota</taxon>
    </lineage>
</organism>
<dbReference type="Proteomes" id="UP000176774">
    <property type="component" value="Unassembled WGS sequence"/>
</dbReference>
<evidence type="ECO:0000313" key="2">
    <source>
        <dbReference type="EMBL" id="OGZ72931.1"/>
    </source>
</evidence>
<feature type="region of interest" description="Disordered" evidence="1">
    <location>
        <begin position="76"/>
        <end position="117"/>
    </location>
</feature>
<reference evidence="2 3" key="1">
    <citation type="journal article" date="2016" name="Nat. Commun.">
        <title>Thousands of microbial genomes shed light on interconnected biogeochemical processes in an aquifer system.</title>
        <authorList>
            <person name="Anantharaman K."/>
            <person name="Brown C.T."/>
            <person name="Hug L.A."/>
            <person name="Sharon I."/>
            <person name="Castelle C.J."/>
            <person name="Probst A.J."/>
            <person name="Thomas B.C."/>
            <person name="Singh A."/>
            <person name="Wilkins M.J."/>
            <person name="Karaoz U."/>
            <person name="Brodie E.L."/>
            <person name="Williams K.H."/>
            <person name="Hubbard S.S."/>
            <person name="Banfield J.F."/>
        </authorList>
    </citation>
    <scope>NUCLEOTIDE SEQUENCE [LARGE SCALE GENOMIC DNA]</scope>
</reference>
<evidence type="ECO:0000256" key="1">
    <source>
        <dbReference type="SAM" id="MobiDB-lite"/>
    </source>
</evidence>
<dbReference type="STRING" id="1802214.A2908_04665"/>
<feature type="compositionally biased region" description="Basic and acidic residues" evidence="1">
    <location>
        <begin position="82"/>
        <end position="91"/>
    </location>
</feature>
<evidence type="ECO:0000313" key="3">
    <source>
        <dbReference type="Proteomes" id="UP000176774"/>
    </source>
</evidence>
<accession>A0A1G2IEI0</accession>
<dbReference type="EMBL" id="MHPA01000019">
    <property type="protein sequence ID" value="OGZ72931.1"/>
    <property type="molecule type" value="Genomic_DNA"/>
</dbReference>
<comment type="caution">
    <text evidence="2">The sequence shown here is derived from an EMBL/GenBank/DDBJ whole genome shotgun (WGS) entry which is preliminary data.</text>
</comment>
<sequence>MTKKEEKERQKVLEAVKNGRETGLTPRHELLILLRLIKEDTGSYRGKQFPKLSDIQVLELIAKKRERLLKQLCFEESIPPKADQESPEKNYSDQPPTQHHDTGGGKRIMKKGSIYGG</sequence>
<dbReference type="AlphaFoldDB" id="A0A1G2IEI0"/>
<feature type="region of interest" description="Disordered" evidence="1">
    <location>
        <begin position="1"/>
        <end position="20"/>
    </location>
</feature>
<gene>
    <name evidence="2" type="ORF">A2908_04665</name>
</gene>